<reference evidence="1" key="1">
    <citation type="submission" date="2019-08" db="EMBL/GenBank/DDBJ databases">
        <authorList>
            <person name="Kucharzyk K."/>
            <person name="Murdoch R.W."/>
            <person name="Higgins S."/>
            <person name="Loffler F."/>
        </authorList>
    </citation>
    <scope>NUCLEOTIDE SEQUENCE</scope>
</reference>
<dbReference type="AlphaFoldDB" id="A0A645F3A6"/>
<comment type="caution">
    <text evidence="1">The sequence shown here is derived from an EMBL/GenBank/DDBJ whole genome shotgun (WGS) entry which is preliminary data.</text>
</comment>
<sequence length="59" mass="6544">MPVAVVVFLEAVDIEQQHRQGLAIASGVGPFELHDRIEHAPVGHPCQAILVRQRFEFAL</sequence>
<gene>
    <name evidence="1" type="ORF">SDC9_155592</name>
</gene>
<evidence type="ECO:0000313" key="1">
    <source>
        <dbReference type="EMBL" id="MPN08310.1"/>
    </source>
</evidence>
<proteinExistence type="predicted"/>
<accession>A0A645F3A6</accession>
<organism evidence="1">
    <name type="scientific">bioreactor metagenome</name>
    <dbReference type="NCBI Taxonomy" id="1076179"/>
    <lineage>
        <taxon>unclassified sequences</taxon>
        <taxon>metagenomes</taxon>
        <taxon>ecological metagenomes</taxon>
    </lineage>
</organism>
<dbReference type="EMBL" id="VSSQ01054344">
    <property type="protein sequence ID" value="MPN08310.1"/>
    <property type="molecule type" value="Genomic_DNA"/>
</dbReference>
<name>A0A645F3A6_9ZZZZ</name>
<protein>
    <submittedName>
        <fullName evidence="1">Uncharacterized protein</fullName>
    </submittedName>
</protein>